<evidence type="ECO:0000313" key="3">
    <source>
        <dbReference type="Proteomes" id="UP000198672"/>
    </source>
</evidence>
<dbReference type="InterPro" id="IPR009078">
    <property type="entry name" value="Ferritin-like_SF"/>
</dbReference>
<dbReference type="Pfam" id="PF09968">
    <property type="entry name" value="DUF2202"/>
    <property type="match status" value="1"/>
</dbReference>
<protein>
    <recommendedName>
        <fullName evidence="1">DUF2202 domain-containing protein</fullName>
    </recommendedName>
</protein>
<dbReference type="CDD" id="cd01048">
    <property type="entry name" value="Ferritin_like_AB2"/>
    <property type="match status" value="1"/>
</dbReference>
<dbReference type="EMBL" id="FNOW01000008">
    <property type="protein sequence ID" value="SDX64676.1"/>
    <property type="molecule type" value="Genomic_DNA"/>
</dbReference>
<sequence length="176" mass="19441">MKKMGQNTHSHATGRAQYVNHHRQLNDDYDALSLTLTEDAASGLIYLIEEEKMARDLYDAFAEQTGSLIFERISDSEQQHLDALLMVADAAGIDVPELLEQPGTFHNPTIQNLYNTLLEQGSVSFAEAIAVGIAVEETDIYDLQQLLPETEISLLGVVYSNLLAGSQNHLAAFESF</sequence>
<dbReference type="SUPFAM" id="SSF47240">
    <property type="entry name" value="Ferritin-like"/>
    <property type="match status" value="1"/>
</dbReference>
<organism evidence="2 3">
    <name type="scientific">Allochromatium warmingii</name>
    <name type="common">Chromatium warmingii</name>
    <dbReference type="NCBI Taxonomy" id="61595"/>
    <lineage>
        <taxon>Bacteria</taxon>
        <taxon>Pseudomonadati</taxon>
        <taxon>Pseudomonadota</taxon>
        <taxon>Gammaproteobacteria</taxon>
        <taxon>Chromatiales</taxon>
        <taxon>Chromatiaceae</taxon>
        <taxon>Allochromatium</taxon>
    </lineage>
</organism>
<accession>A0A1H3DE55</accession>
<evidence type="ECO:0000313" key="2">
    <source>
        <dbReference type="EMBL" id="SDX64676.1"/>
    </source>
</evidence>
<evidence type="ECO:0000259" key="1">
    <source>
        <dbReference type="Pfam" id="PF09968"/>
    </source>
</evidence>
<gene>
    <name evidence="2" type="ORF">SAMN05421644_10887</name>
</gene>
<dbReference type="InterPro" id="IPR012347">
    <property type="entry name" value="Ferritin-like"/>
</dbReference>
<dbReference type="AlphaFoldDB" id="A0A1H3DE55"/>
<name>A0A1H3DE55_ALLWA</name>
<dbReference type="STRING" id="61595.SAMN05421644_10887"/>
<feature type="domain" description="DUF2202" evidence="1">
    <location>
        <begin position="42"/>
        <end position="173"/>
    </location>
</feature>
<dbReference type="Gene3D" id="1.20.1260.10">
    <property type="match status" value="1"/>
</dbReference>
<reference evidence="3" key="1">
    <citation type="submission" date="2016-10" db="EMBL/GenBank/DDBJ databases">
        <authorList>
            <person name="Varghese N."/>
            <person name="Submissions S."/>
        </authorList>
    </citation>
    <scope>NUCLEOTIDE SEQUENCE [LARGE SCALE GENOMIC DNA]</scope>
    <source>
        <strain evidence="3">DSM 173</strain>
    </source>
</reference>
<proteinExistence type="predicted"/>
<dbReference type="InterPro" id="IPR019243">
    <property type="entry name" value="DUF2202"/>
</dbReference>
<dbReference type="Proteomes" id="UP000198672">
    <property type="component" value="Unassembled WGS sequence"/>
</dbReference>
<keyword evidence="3" id="KW-1185">Reference proteome</keyword>